<dbReference type="InterPro" id="IPR001466">
    <property type="entry name" value="Beta-lactam-related"/>
</dbReference>
<dbReference type="PANTHER" id="PTHR43283">
    <property type="entry name" value="BETA-LACTAMASE-RELATED"/>
    <property type="match status" value="1"/>
</dbReference>
<dbReference type="Gene3D" id="3.40.710.10">
    <property type="entry name" value="DD-peptidase/beta-lactamase superfamily"/>
    <property type="match status" value="1"/>
</dbReference>
<evidence type="ECO:0000259" key="1">
    <source>
        <dbReference type="Pfam" id="PF00144"/>
    </source>
</evidence>
<proteinExistence type="predicted"/>
<comment type="caution">
    <text evidence="2">The sequence shown here is derived from an EMBL/GenBank/DDBJ whole genome shotgun (WGS) entry which is preliminary data.</text>
</comment>
<name>K1SIE9_9ZZZZ</name>
<gene>
    <name evidence="2" type="ORF">OBE_10564</name>
</gene>
<dbReference type="PANTHER" id="PTHR43283:SF7">
    <property type="entry name" value="BETA-LACTAMASE-RELATED DOMAIN-CONTAINING PROTEIN"/>
    <property type="match status" value="1"/>
</dbReference>
<feature type="non-terminal residue" evidence="2">
    <location>
        <position position="116"/>
    </location>
</feature>
<dbReference type="InterPro" id="IPR050789">
    <property type="entry name" value="Diverse_Enzym_Activities"/>
</dbReference>
<dbReference type="InterPro" id="IPR012338">
    <property type="entry name" value="Beta-lactam/transpept-like"/>
</dbReference>
<dbReference type="Pfam" id="PF00144">
    <property type="entry name" value="Beta-lactamase"/>
    <property type="match status" value="1"/>
</dbReference>
<sequence>MSTKSKELPRAASPEEVGVSSALTEQFLHYIKEQNLEFHSFMVIRHGKIAVEWYNEPYTADTSHSMYSVSKTFSATAIGFAVSEGLLSLDDKILDFFPEYTPKSDSPYFDKLTVRS</sequence>
<organism evidence="2">
    <name type="scientific">human gut metagenome</name>
    <dbReference type="NCBI Taxonomy" id="408170"/>
    <lineage>
        <taxon>unclassified sequences</taxon>
        <taxon>metagenomes</taxon>
        <taxon>organismal metagenomes</taxon>
    </lineage>
</organism>
<reference evidence="2" key="1">
    <citation type="journal article" date="2013" name="Environ. Microbiol.">
        <title>Microbiota from the distal guts of lean and obese adolescents exhibit partial functional redundancy besides clear differences in community structure.</title>
        <authorList>
            <person name="Ferrer M."/>
            <person name="Ruiz A."/>
            <person name="Lanza F."/>
            <person name="Haange S.B."/>
            <person name="Oberbach A."/>
            <person name="Till H."/>
            <person name="Bargiela R."/>
            <person name="Campoy C."/>
            <person name="Segura M.T."/>
            <person name="Richter M."/>
            <person name="von Bergen M."/>
            <person name="Seifert J."/>
            <person name="Suarez A."/>
        </authorList>
    </citation>
    <scope>NUCLEOTIDE SEQUENCE</scope>
</reference>
<feature type="domain" description="Beta-lactamase-related" evidence="1">
    <location>
        <begin position="40"/>
        <end position="115"/>
    </location>
</feature>
<dbReference type="SUPFAM" id="SSF56601">
    <property type="entry name" value="beta-lactamase/transpeptidase-like"/>
    <property type="match status" value="1"/>
</dbReference>
<evidence type="ECO:0000313" key="2">
    <source>
        <dbReference type="EMBL" id="EKC57368.1"/>
    </source>
</evidence>
<dbReference type="EMBL" id="AJWZ01007274">
    <property type="protein sequence ID" value="EKC57368.1"/>
    <property type="molecule type" value="Genomic_DNA"/>
</dbReference>
<dbReference type="AlphaFoldDB" id="K1SIE9"/>
<protein>
    <submittedName>
        <fullName evidence="2">Beta-lactamase</fullName>
    </submittedName>
</protein>
<accession>K1SIE9</accession>